<evidence type="ECO:0000313" key="2">
    <source>
        <dbReference type="Proteomes" id="UP000190774"/>
    </source>
</evidence>
<accession>A0A1T4Z5X0</accession>
<evidence type="ECO:0000313" key="1">
    <source>
        <dbReference type="EMBL" id="SKB09457.1"/>
    </source>
</evidence>
<sequence length="201" mass="23131">MKLNKILPYLIAEIARWCPWLVGDRPDTHILESRRNLAKGVEWIVRRKNNGFYERILFEFSQISKDGAIMVAIQFAASPLHRPLIPAGPFGWYGSIIDLEIFGLDCFRELHWSGPWLNLGDGKSSVVRNWEVVLKSLAGNLDSRLEFEERLLSENSLIIDLKSMLCDNHTDLNYILKNHPTVTSVPNWARYIELGENKDNP</sequence>
<keyword evidence="2" id="KW-1185">Reference proteome</keyword>
<name>A0A1T4Z5X0_9BACT</name>
<dbReference type="AlphaFoldDB" id="A0A1T4Z5X0"/>
<dbReference type="OrthoDB" id="3183633at2"/>
<dbReference type="Proteomes" id="UP000190774">
    <property type="component" value="Unassembled WGS sequence"/>
</dbReference>
<dbReference type="RefSeq" id="WP_139373511.1">
    <property type="nucleotide sequence ID" value="NZ_FUYE01000041.1"/>
</dbReference>
<proteinExistence type="predicted"/>
<organism evidence="1 2">
    <name type="scientific">Prosthecobacter debontii</name>
    <dbReference type="NCBI Taxonomy" id="48467"/>
    <lineage>
        <taxon>Bacteria</taxon>
        <taxon>Pseudomonadati</taxon>
        <taxon>Verrucomicrobiota</taxon>
        <taxon>Verrucomicrobiia</taxon>
        <taxon>Verrucomicrobiales</taxon>
        <taxon>Verrucomicrobiaceae</taxon>
        <taxon>Prosthecobacter</taxon>
    </lineage>
</organism>
<reference evidence="2" key="1">
    <citation type="submission" date="2017-02" db="EMBL/GenBank/DDBJ databases">
        <authorList>
            <person name="Varghese N."/>
            <person name="Submissions S."/>
        </authorList>
    </citation>
    <scope>NUCLEOTIDE SEQUENCE [LARGE SCALE GENOMIC DNA]</scope>
    <source>
        <strain evidence="2">ATCC 700200</strain>
    </source>
</reference>
<gene>
    <name evidence="1" type="ORF">SAMN02745166_05148</name>
</gene>
<protein>
    <submittedName>
        <fullName evidence="1">Uncharacterized protein</fullName>
    </submittedName>
</protein>
<dbReference type="EMBL" id="FUYE01000041">
    <property type="protein sequence ID" value="SKB09457.1"/>
    <property type="molecule type" value="Genomic_DNA"/>
</dbReference>